<feature type="coiled-coil region" evidence="2">
    <location>
        <begin position="43"/>
        <end position="84"/>
    </location>
</feature>
<evidence type="ECO:0000313" key="7">
    <source>
        <dbReference type="Proteomes" id="UP001204953"/>
    </source>
</evidence>
<dbReference type="EMBL" id="JAMZMM010000040">
    <property type="protein sequence ID" value="MCP2728114.1"/>
    <property type="molecule type" value="Genomic_DNA"/>
</dbReference>
<evidence type="ECO:0000259" key="5">
    <source>
        <dbReference type="Pfam" id="PF00892"/>
    </source>
</evidence>
<feature type="transmembrane region" description="Helical" evidence="4">
    <location>
        <begin position="277"/>
        <end position="301"/>
    </location>
</feature>
<feature type="transmembrane region" description="Helical" evidence="4">
    <location>
        <begin position="541"/>
        <end position="560"/>
    </location>
</feature>
<keyword evidence="4" id="KW-1133">Transmembrane helix</keyword>
<accession>A0AAE3KLI4</accession>
<feature type="transmembrane region" description="Helical" evidence="4">
    <location>
        <begin position="363"/>
        <end position="383"/>
    </location>
</feature>
<feature type="transmembrane region" description="Helical" evidence="4">
    <location>
        <begin position="389"/>
        <end position="407"/>
    </location>
</feature>
<evidence type="ECO:0000256" key="3">
    <source>
        <dbReference type="SAM" id="MobiDB-lite"/>
    </source>
</evidence>
<dbReference type="GO" id="GO:0016020">
    <property type="term" value="C:membrane"/>
    <property type="evidence" value="ECO:0007669"/>
    <property type="project" value="InterPro"/>
</dbReference>
<reference evidence="6" key="1">
    <citation type="submission" date="2022-06" db="EMBL/GenBank/DDBJ databases">
        <title>New cyanobacteria of genus Symplocastrum in benthos of Lake Baikal.</title>
        <authorList>
            <person name="Sorokovikova E."/>
            <person name="Tikhonova I."/>
            <person name="Krasnopeev A."/>
            <person name="Evseev P."/>
            <person name="Gladkikh A."/>
            <person name="Belykh O."/>
        </authorList>
    </citation>
    <scope>NUCLEOTIDE SEQUENCE</scope>
    <source>
        <strain evidence="6">BBK-W-15</strain>
    </source>
</reference>
<feature type="transmembrane region" description="Helical" evidence="4">
    <location>
        <begin position="444"/>
        <end position="463"/>
    </location>
</feature>
<dbReference type="Pfam" id="PF00892">
    <property type="entry name" value="EamA"/>
    <property type="match status" value="1"/>
</dbReference>
<keyword evidence="4" id="KW-0812">Transmembrane</keyword>
<protein>
    <submittedName>
        <fullName evidence="6">EamA family transporter</fullName>
    </submittedName>
</protein>
<feature type="compositionally biased region" description="Polar residues" evidence="3">
    <location>
        <begin position="233"/>
        <end position="242"/>
    </location>
</feature>
<feature type="compositionally biased region" description="Pro residues" evidence="3">
    <location>
        <begin position="217"/>
        <end position="229"/>
    </location>
</feature>
<dbReference type="AlphaFoldDB" id="A0AAE3KLI4"/>
<dbReference type="Proteomes" id="UP001204953">
    <property type="component" value="Unassembled WGS sequence"/>
</dbReference>
<dbReference type="InterPro" id="IPR000620">
    <property type="entry name" value="EamA_dom"/>
</dbReference>
<keyword evidence="2" id="KW-0175">Coiled coil</keyword>
<keyword evidence="7" id="KW-1185">Reference proteome</keyword>
<evidence type="ECO:0000256" key="4">
    <source>
        <dbReference type="SAM" id="Phobius"/>
    </source>
</evidence>
<evidence type="ECO:0000313" key="6">
    <source>
        <dbReference type="EMBL" id="MCP2728114.1"/>
    </source>
</evidence>
<proteinExistence type="inferred from homology"/>
<dbReference type="RefSeq" id="WP_254010918.1">
    <property type="nucleotide sequence ID" value="NZ_JAMZMM010000040.1"/>
</dbReference>
<feature type="transmembrane region" description="Helical" evidence="4">
    <location>
        <begin position="475"/>
        <end position="495"/>
    </location>
</feature>
<name>A0AAE3KLI4_9CYAN</name>
<comment type="caution">
    <text evidence="6">The sequence shown here is derived from an EMBL/GenBank/DDBJ whole genome shotgun (WGS) entry which is preliminary data.</text>
</comment>
<feature type="transmembrane region" description="Helical" evidence="4">
    <location>
        <begin position="507"/>
        <end position="529"/>
    </location>
</feature>
<organism evidence="6 7">
    <name type="scientific">Limnofasciculus baicalensis BBK-W-15</name>
    <dbReference type="NCBI Taxonomy" id="2699891"/>
    <lineage>
        <taxon>Bacteria</taxon>
        <taxon>Bacillati</taxon>
        <taxon>Cyanobacteriota</taxon>
        <taxon>Cyanophyceae</taxon>
        <taxon>Coleofasciculales</taxon>
        <taxon>Coleofasciculaceae</taxon>
        <taxon>Limnofasciculus</taxon>
        <taxon>Limnofasciculus baicalensis</taxon>
    </lineage>
</organism>
<sequence length="589" mass="64925">MHTGKVNQEQKNSEASYIEAAEDILLSMTESMEGIENLRHNLVTLFSQDVERLKQEKTQLIEEIETLKIQRKEQIEQQQKLVQQITPTLANYIEIILQERIDKLVKSLPVSPKEEPSISQIPVENTPNSIYAPTSIQRDYQENTERLIGSLDTTMRATFSSLEQDLNSYQNSMSVQLSQMYNLEQQAEAILETLIARLKAEIPAQPPIPDKQSHPLPTKPTYPPLPPLDIPQNGHNNGTNGISSYSSKQSLATLPLLEISQEIQEAKPKPKPKKKQWIGWLLILLSLLGLAFENVIVSVILNLAPLPNILAKFGGFLMPTVGNVILLLWMRMVVIVPIMAILSRGVYPYLWRDIRKFMESKDWGLFSNVFCSGFLLFLSQVFLYLSLGSIAPGIAVTIFFIYPLISSQFGKPVNQLSRLAIFSGMVAGLVLITIPGSSGDISPLGILTAGGAGIAFALRSILVQTSGKKLHPIPFLWINLVVVLVFSALSLFLPLPEGWGFNLDASLLPILIISGLVLGGAGILGYLFNHLAIGRIGATRASIIGAIVPVLTALLAFILMRSALELPQIVGMLLVSVGVAALNFLRWRC</sequence>
<comment type="similarity">
    <text evidence="1">Belongs to the EamA transporter family.</text>
</comment>
<evidence type="ECO:0000256" key="1">
    <source>
        <dbReference type="ARBA" id="ARBA00007362"/>
    </source>
</evidence>
<feature type="region of interest" description="Disordered" evidence="3">
    <location>
        <begin position="205"/>
        <end position="242"/>
    </location>
</feature>
<evidence type="ECO:0000256" key="2">
    <source>
        <dbReference type="SAM" id="Coils"/>
    </source>
</evidence>
<dbReference type="SUPFAM" id="SSF103481">
    <property type="entry name" value="Multidrug resistance efflux transporter EmrE"/>
    <property type="match status" value="1"/>
</dbReference>
<gene>
    <name evidence="6" type="ORF">NJ959_06445</name>
</gene>
<feature type="transmembrane region" description="Helical" evidence="4">
    <location>
        <begin position="419"/>
        <end position="438"/>
    </location>
</feature>
<dbReference type="InterPro" id="IPR037185">
    <property type="entry name" value="EmrE-like"/>
</dbReference>
<feature type="transmembrane region" description="Helical" evidence="4">
    <location>
        <begin position="566"/>
        <end position="585"/>
    </location>
</feature>
<keyword evidence="4" id="KW-0472">Membrane</keyword>
<feature type="transmembrane region" description="Helical" evidence="4">
    <location>
        <begin position="321"/>
        <end position="342"/>
    </location>
</feature>
<feature type="domain" description="EamA" evidence="5">
    <location>
        <begin position="444"/>
        <end position="583"/>
    </location>
</feature>